<dbReference type="GO" id="GO:0016787">
    <property type="term" value="F:hydrolase activity"/>
    <property type="evidence" value="ECO:0007669"/>
    <property type="project" value="UniProtKB-KW"/>
</dbReference>
<dbReference type="PANTHER" id="PTHR46825:SF9">
    <property type="entry name" value="BETA-LACTAMASE-RELATED DOMAIN-CONTAINING PROTEIN"/>
    <property type="match status" value="1"/>
</dbReference>
<gene>
    <name evidence="2" type="ORF">FEE95_13000</name>
</gene>
<name>A0A5S3PRM2_9FLAO</name>
<dbReference type="AlphaFoldDB" id="A0A5S3PRM2"/>
<dbReference type="PANTHER" id="PTHR46825">
    <property type="entry name" value="D-ALANYL-D-ALANINE-CARBOXYPEPTIDASE/ENDOPEPTIDASE AMPH"/>
    <property type="match status" value="1"/>
</dbReference>
<dbReference type="Pfam" id="PF00144">
    <property type="entry name" value="Beta-lactamase"/>
    <property type="match status" value="1"/>
</dbReference>
<dbReference type="InterPro" id="IPR012338">
    <property type="entry name" value="Beta-lactam/transpept-like"/>
</dbReference>
<evidence type="ECO:0000313" key="2">
    <source>
        <dbReference type="EMBL" id="TMM57397.1"/>
    </source>
</evidence>
<dbReference type="InterPro" id="IPR001466">
    <property type="entry name" value="Beta-lactam-related"/>
</dbReference>
<comment type="caution">
    <text evidence="2">The sequence shown here is derived from an EMBL/GenBank/DDBJ whole genome shotgun (WGS) entry which is preliminary data.</text>
</comment>
<dbReference type="EMBL" id="VATY01000002">
    <property type="protein sequence ID" value="TMM57397.1"/>
    <property type="molecule type" value="Genomic_DNA"/>
</dbReference>
<feature type="domain" description="Beta-lactamase-related" evidence="1">
    <location>
        <begin position="43"/>
        <end position="352"/>
    </location>
</feature>
<dbReference type="SUPFAM" id="SSF56601">
    <property type="entry name" value="beta-lactamase/transpeptidase-like"/>
    <property type="match status" value="1"/>
</dbReference>
<keyword evidence="2" id="KW-0378">Hydrolase</keyword>
<dbReference type="OrthoDB" id="9793489at2"/>
<evidence type="ECO:0000259" key="1">
    <source>
        <dbReference type="Pfam" id="PF00144"/>
    </source>
</evidence>
<dbReference type="Proteomes" id="UP000310314">
    <property type="component" value="Unassembled WGS sequence"/>
</dbReference>
<dbReference type="Gene3D" id="3.40.710.10">
    <property type="entry name" value="DD-peptidase/beta-lactamase superfamily"/>
    <property type="match status" value="1"/>
</dbReference>
<organism evidence="2 3">
    <name type="scientific">Maribacter algarum</name>
    <name type="common">ex Zhang et al. 2020</name>
    <dbReference type="NCBI Taxonomy" id="2578118"/>
    <lineage>
        <taxon>Bacteria</taxon>
        <taxon>Pseudomonadati</taxon>
        <taxon>Bacteroidota</taxon>
        <taxon>Flavobacteriia</taxon>
        <taxon>Flavobacteriales</taxon>
        <taxon>Flavobacteriaceae</taxon>
        <taxon>Maribacter</taxon>
    </lineage>
</organism>
<dbReference type="RefSeq" id="WP_138658400.1">
    <property type="nucleotide sequence ID" value="NZ_VATY01000002.1"/>
</dbReference>
<evidence type="ECO:0000313" key="3">
    <source>
        <dbReference type="Proteomes" id="UP000310314"/>
    </source>
</evidence>
<accession>A0A5S3PRM2</accession>
<sequence length="573" mass="64771">MNFHRVKVSIGIVLFTSLGFVNLYSQNFSNLSAAQEQKFNNMVNRWDNQTKPGVAVLVMHKGELVYKKCVGLADVEHQIPIKSTTIFPLAELSSHLTATAAFVLIDKGLLSLDTPIARYLTDMPDFMAKVRVKDLLQHSSGIDDLHRLHVLAGGQPNEVLSQDVALKLLRSQQNLLFEPGSSTQDSASNMLLLAEVIGSVSGKGFARFMKEDLFEPLGMLHTFSIEHIDQPIANAVLSYTSENDVLLRKRTTSCLFGYNSIYSSLDDLIKWEQHLNNPSLLKAESVKKLNALIEFDYQDETIKSTGTTLGQIGYHWESGAHKSWMRGNLGGFSSSVTKVVHKGFSSYIFANTGEAYTGWVTVRAALILLPDFFVGPSNIDYSKIKTLSLDNKALAQYCGDYWNAEAGFRRTITLERDTLRYVRPNGDSTPLLPIEKNRFQMMTPGDNWYFLKFSEGKDPYFHYGSREFPEYYTFDKYESKTLNASTLQNYEGSYIDKTFHVVYDLKIENGALVLKNYRIGNIPLTHVQGDTFSSETPYFTHLKFERDASETITGIQLMHHGEENRLLRKISIR</sequence>
<keyword evidence="3" id="KW-1185">Reference proteome</keyword>
<dbReference type="InterPro" id="IPR050491">
    <property type="entry name" value="AmpC-like"/>
</dbReference>
<protein>
    <submittedName>
        <fullName evidence="2">Serine hydrolase</fullName>
    </submittedName>
</protein>
<proteinExistence type="predicted"/>
<reference evidence="2 3" key="1">
    <citation type="submission" date="2019-05" db="EMBL/GenBank/DDBJ databases">
        <authorList>
            <person name="Zhang J.-Y."/>
            <person name="Feg X."/>
            <person name="Du Z.-J."/>
        </authorList>
    </citation>
    <scope>NUCLEOTIDE SEQUENCE [LARGE SCALE GENOMIC DNA]</scope>
    <source>
        <strain evidence="2 3">RZ26</strain>
    </source>
</reference>